<evidence type="ECO:0000313" key="2">
    <source>
        <dbReference type="EMBL" id="PNP50376.1"/>
    </source>
</evidence>
<comment type="caution">
    <text evidence="2">The sequence shown here is derived from an EMBL/GenBank/DDBJ whole genome shotgun (WGS) entry which is preliminary data.</text>
</comment>
<dbReference type="PANTHER" id="PTHR10039:SF14">
    <property type="entry name" value="NACHT DOMAIN-CONTAINING PROTEIN"/>
    <property type="match status" value="1"/>
</dbReference>
<dbReference type="Pfam" id="PF22939">
    <property type="entry name" value="WHD_GPIID"/>
    <property type="match status" value="1"/>
</dbReference>
<dbReference type="Proteomes" id="UP000236290">
    <property type="component" value="Unassembled WGS sequence"/>
</dbReference>
<gene>
    <name evidence="2" type="ORF">THARTR1_08903</name>
</gene>
<reference evidence="2 3" key="1">
    <citation type="submission" date="2017-02" db="EMBL/GenBank/DDBJ databases">
        <title>Genomes of Trichoderma spp. with biocontrol activity.</title>
        <authorList>
            <person name="Gardiner D."/>
            <person name="Kazan K."/>
            <person name="Vos C."/>
            <person name="Harvey P."/>
        </authorList>
    </citation>
    <scope>NUCLEOTIDE SEQUENCE [LARGE SCALE GENOMIC DNA]</scope>
    <source>
        <strain evidence="2 3">Tr1</strain>
    </source>
</reference>
<proteinExistence type="predicted"/>
<dbReference type="AlphaFoldDB" id="A0A2K0TY00"/>
<sequence>MVEVSEYLLPRCKENIDSSGILTDVATAETLIKVFFEYNTRQYIVIDGIDECEMIEARRAASFFMEQVTNCDNIKQGRLRVLFMSQQIPELAKAEIMPEGDACVKLKATDNAEDIKNYVRKRIPDFSEGHATNSGFNLSESDKQQIESNICQGSEDMFLYAHLAIEYLLQQPTKEKLIEKLKEKMAPKELSQIYEKLLGIVKTELLKLAEGEAHWEMATQLLGWLVCAKRPLKWHEMQSILSYDPKQQKVDFDNKMLRQDSHRYLGSLVHVLDGGHIRIVHSTARK</sequence>
<dbReference type="PANTHER" id="PTHR10039">
    <property type="entry name" value="AMELOGENIN"/>
    <property type="match status" value="1"/>
</dbReference>
<evidence type="ECO:0000259" key="1">
    <source>
        <dbReference type="Pfam" id="PF22939"/>
    </source>
</evidence>
<name>A0A2K0TY00_TRIHA</name>
<dbReference type="InterPro" id="IPR054471">
    <property type="entry name" value="GPIID_WHD"/>
</dbReference>
<accession>A0A2K0TY00</accession>
<evidence type="ECO:0000313" key="3">
    <source>
        <dbReference type="Proteomes" id="UP000236290"/>
    </source>
</evidence>
<dbReference type="EMBL" id="MTYI01000157">
    <property type="protein sequence ID" value="PNP50376.1"/>
    <property type="molecule type" value="Genomic_DNA"/>
</dbReference>
<dbReference type="OrthoDB" id="21416at2759"/>
<organism evidence="2 3">
    <name type="scientific">Trichoderma harzianum</name>
    <name type="common">Hypocrea lixii</name>
    <dbReference type="NCBI Taxonomy" id="5544"/>
    <lineage>
        <taxon>Eukaryota</taxon>
        <taxon>Fungi</taxon>
        <taxon>Dikarya</taxon>
        <taxon>Ascomycota</taxon>
        <taxon>Pezizomycotina</taxon>
        <taxon>Sordariomycetes</taxon>
        <taxon>Hypocreomycetidae</taxon>
        <taxon>Hypocreales</taxon>
        <taxon>Hypocreaceae</taxon>
        <taxon>Trichoderma</taxon>
    </lineage>
</organism>
<feature type="domain" description="GPI inositol-deacylase winged helix" evidence="1">
    <location>
        <begin position="216"/>
        <end position="285"/>
    </location>
</feature>
<protein>
    <recommendedName>
        <fullName evidence="1">GPI inositol-deacylase winged helix domain-containing protein</fullName>
    </recommendedName>
</protein>